<evidence type="ECO:0000313" key="1">
    <source>
        <dbReference type="EMBL" id="KAI3687210.1"/>
    </source>
</evidence>
<dbReference type="Proteomes" id="UP001056120">
    <property type="component" value="Linkage Group LG27"/>
</dbReference>
<dbReference type="EMBL" id="CM042044">
    <property type="protein sequence ID" value="KAI3687210.1"/>
    <property type="molecule type" value="Genomic_DNA"/>
</dbReference>
<reference evidence="1 2" key="2">
    <citation type="journal article" date="2022" name="Mol. Ecol. Resour.">
        <title>The genomes of chicory, endive, great burdock and yacon provide insights into Asteraceae paleo-polyploidization history and plant inulin production.</title>
        <authorList>
            <person name="Fan W."/>
            <person name="Wang S."/>
            <person name="Wang H."/>
            <person name="Wang A."/>
            <person name="Jiang F."/>
            <person name="Liu H."/>
            <person name="Zhao H."/>
            <person name="Xu D."/>
            <person name="Zhang Y."/>
        </authorList>
    </citation>
    <scope>NUCLEOTIDE SEQUENCE [LARGE SCALE GENOMIC DNA]</scope>
    <source>
        <strain evidence="2">cv. Yunnan</strain>
        <tissue evidence="1">Leaves</tissue>
    </source>
</reference>
<proteinExistence type="predicted"/>
<sequence>MGDWIPDCLGPSGGPTVPAGSGNPEGLDQEGSEESSEGEGVRVGPEVVTVSPRAAHVNMLKDGNVGFSPEGNDGAVRNQVYFFSSTVAGKREGGRPKPRSGFSRDKAHSGRPSPSSVGLARPKKRSRLEVSPDPALSDSGSFVGESAALGCVDGGLSGDPGASMDEGMEEEVGETLKIGATVGVEGKDFRDLVRSAVQEEGINVPLQTIFLLSLSLSIKKPLLSLSKHQFLHHTCSESMAGEPNSEADLKKTECEEDEEEVKVKYKGVRLRKSGKFAAEIGDPKKRGNVWLGTFNSAIEAAKAYDKAAFEMRGIKANLNFPLEVGISPEELNAVPKTEPNAVVRGGRKRKKAVSEMVVVNTMDVKHNGDDSCPVVADGSGPSWPPSAHGSGCSVSPPHQPPPMGASDENGKRDYFKWTDESLVAMCDILNKHITSNGRNIPFKWADHQLEFEKVSHHKFNSFTALRSKYDAMRARYNLWKLLKDGETGLRWDQSTGKLDCSDDWWAKKIKENPEFKLLRKKQPSRELQEAWDQLFEDLVANGVDTVNMNKSDKLDEVARVSLENVDDDRVDPNKSNEVHDVNLENEDVGDDDGDDEHTLDSSQLGNLETEEATSFSNFINKARQEDGSAPNQGDGCHPSQKIVNTSTKPEPVQMKSKTRDSERAKMVKELMTRQNATQQSSLKIIKTPSVNQVGDSGISACIGVINRMVDEGLMASCSELWCFAVNLFEDNVKRELFMSLPDDVGRLAWLQYKQNLGN</sequence>
<keyword evidence="2" id="KW-1185">Reference proteome</keyword>
<protein>
    <submittedName>
        <fullName evidence="1">Uncharacterized protein</fullName>
    </submittedName>
</protein>
<comment type="caution">
    <text evidence="1">The sequence shown here is derived from an EMBL/GenBank/DDBJ whole genome shotgun (WGS) entry which is preliminary data.</text>
</comment>
<accession>A0ACB8YQ80</accession>
<name>A0ACB8YQ80_9ASTR</name>
<gene>
    <name evidence="1" type="ORF">L1987_80904</name>
</gene>
<reference evidence="2" key="1">
    <citation type="journal article" date="2022" name="Mol. Ecol. Resour.">
        <title>The genomes of chicory, endive, great burdock and yacon provide insights into Asteraceae palaeo-polyploidization history and plant inulin production.</title>
        <authorList>
            <person name="Fan W."/>
            <person name="Wang S."/>
            <person name="Wang H."/>
            <person name="Wang A."/>
            <person name="Jiang F."/>
            <person name="Liu H."/>
            <person name="Zhao H."/>
            <person name="Xu D."/>
            <person name="Zhang Y."/>
        </authorList>
    </citation>
    <scope>NUCLEOTIDE SEQUENCE [LARGE SCALE GENOMIC DNA]</scope>
    <source>
        <strain evidence="2">cv. Yunnan</strain>
    </source>
</reference>
<organism evidence="1 2">
    <name type="scientific">Smallanthus sonchifolius</name>
    <dbReference type="NCBI Taxonomy" id="185202"/>
    <lineage>
        <taxon>Eukaryota</taxon>
        <taxon>Viridiplantae</taxon>
        <taxon>Streptophyta</taxon>
        <taxon>Embryophyta</taxon>
        <taxon>Tracheophyta</taxon>
        <taxon>Spermatophyta</taxon>
        <taxon>Magnoliopsida</taxon>
        <taxon>eudicotyledons</taxon>
        <taxon>Gunneridae</taxon>
        <taxon>Pentapetalae</taxon>
        <taxon>asterids</taxon>
        <taxon>campanulids</taxon>
        <taxon>Asterales</taxon>
        <taxon>Asteraceae</taxon>
        <taxon>Asteroideae</taxon>
        <taxon>Heliantheae alliance</taxon>
        <taxon>Millerieae</taxon>
        <taxon>Smallanthus</taxon>
    </lineage>
</organism>
<evidence type="ECO:0000313" key="2">
    <source>
        <dbReference type="Proteomes" id="UP001056120"/>
    </source>
</evidence>